<comment type="caution">
    <text evidence="3">The sequence shown here is derived from an EMBL/GenBank/DDBJ whole genome shotgun (WGS) entry which is preliminary data.</text>
</comment>
<accession>A0ABT1WNR8</accession>
<evidence type="ECO:0000259" key="2">
    <source>
        <dbReference type="Pfam" id="PF08864"/>
    </source>
</evidence>
<reference evidence="3" key="3">
    <citation type="journal article" date="2023" name="Microbiol. Resour. Announc.">
        <title>Draft Genome Sequence of Granulicatella sp. Strain S8, Isolated from a Marine Fish, Seriola quinqueradiata.</title>
        <authorList>
            <person name="Lee M."/>
            <person name="Farooq A."/>
            <person name="Jeong J.B."/>
            <person name="Jung M.Y."/>
        </authorList>
    </citation>
    <scope>NUCLEOTIDE SEQUENCE</scope>
    <source>
        <strain evidence="3">S8</strain>
    </source>
</reference>
<evidence type="ECO:0000259" key="1">
    <source>
        <dbReference type="Pfam" id="PF08858"/>
    </source>
</evidence>
<proteinExistence type="predicted"/>
<organism evidence="3 4">
    <name type="scientific">Granulicatella seriolae</name>
    <dbReference type="NCBI Taxonomy" id="2967226"/>
    <lineage>
        <taxon>Bacteria</taxon>
        <taxon>Bacillati</taxon>
        <taxon>Bacillota</taxon>
        <taxon>Bacilli</taxon>
        <taxon>Lactobacillales</taxon>
        <taxon>Carnobacteriaceae</taxon>
        <taxon>Granulicatella</taxon>
    </lineage>
</organism>
<dbReference type="RefSeq" id="WP_256944991.1">
    <property type="nucleotide sequence ID" value="NZ_JANHNZ010000003.1"/>
</dbReference>
<evidence type="ECO:0000313" key="4">
    <source>
        <dbReference type="Proteomes" id="UP001059480"/>
    </source>
</evidence>
<dbReference type="InterPro" id="IPR027393">
    <property type="entry name" value="Virus_scaffolding_prot_C"/>
</dbReference>
<keyword evidence="4" id="KW-1185">Reference proteome</keyword>
<dbReference type="Proteomes" id="UP001059480">
    <property type="component" value="Unassembled WGS sequence"/>
</dbReference>
<dbReference type="InterPro" id="IPR038091">
    <property type="entry name" value="UPF0302_N_sf"/>
</dbReference>
<dbReference type="Pfam" id="PF08858">
    <property type="entry name" value="IDEAL"/>
    <property type="match status" value="1"/>
</dbReference>
<dbReference type="InterPro" id="IPR011188">
    <property type="entry name" value="UPF0302"/>
</dbReference>
<dbReference type="InterPro" id="IPR014963">
    <property type="entry name" value="UPF0302_N"/>
</dbReference>
<dbReference type="PIRSF" id="PIRSF007165">
    <property type="entry name" value="UCP007165"/>
    <property type="match status" value="1"/>
</dbReference>
<reference evidence="3" key="1">
    <citation type="submission" date="2022-07" db="EMBL/GenBank/DDBJ databases">
        <authorList>
            <person name="Jung M.-Y."/>
            <person name="Lee M."/>
        </authorList>
    </citation>
    <scope>NUCLEOTIDE SEQUENCE</scope>
    <source>
        <strain evidence="3">S8</strain>
    </source>
</reference>
<gene>
    <name evidence="3" type="ORF">NPA36_04900</name>
</gene>
<sequence>MFNPTLEAKKKFIAWFIKNYRLQRRESLWILNYLLNHELLLKQIHFVEHVEKTPRGMRFDLTVPASESFVYFKNQVQFDNPEQAFHDIRLNWKEACYLELRFEQSYQTLVSFGVIESNPYDDFSQTLVDMVDSELEDFQDYLVKDQLIGKIDQALEKGDKEAFMYFTQQLNEMEKKIHD</sequence>
<name>A0ABT1WNR8_9LACT</name>
<feature type="domain" description="UPF0302" evidence="2">
    <location>
        <begin position="9"/>
        <end position="107"/>
    </location>
</feature>
<feature type="domain" description="IDEAL" evidence="1">
    <location>
        <begin position="144"/>
        <end position="170"/>
    </location>
</feature>
<dbReference type="Gene3D" id="3.40.1530.30">
    <property type="entry name" value="Uncharacterised family UPF0302, N-terminal domain"/>
    <property type="match status" value="1"/>
</dbReference>
<dbReference type="Pfam" id="PF08864">
    <property type="entry name" value="UPF0302"/>
    <property type="match status" value="1"/>
</dbReference>
<reference evidence="3" key="2">
    <citation type="journal article" date="2023" name="Curr. Microbiol.">
        <title>Granulicatella seriolae sp. nov., a Novel Facultative Anaerobe Isolated from Yellowtail Marine Fish.</title>
        <authorList>
            <person name="Lee M."/>
            <person name="Choi Y.J."/>
            <person name="Farooq A."/>
            <person name="Jeong J.B."/>
            <person name="Jung M.Y."/>
        </authorList>
    </citation>
    <scope>NUCLEOTIDE SEQUENCE</scope>
    <source>
        <strain evidence="3">S8</strain>
    </source>
</reference>
<evidence type="ECO:0000313" key="3">
    <source>
        <dbReference type="EMBL" id="MCQ9209884.1"/>
    </source>
</evidence>
<dbReference type="Gene3D" id="4.10.810.10">
    <property type="entry name" value="Virus Scaffolding Protein, Chain A"/>
    <property type="match status" value="1"/>
</dbReference>
<dbReference type="EMBL" id="JANHNZ010000003">
    <property type="protein sequence ID" value="MCQ9209884.1"/>
    <property type="molecule type" value="Genomic_DNA"/>
</dbReference>
<dbReference type="InterPro" id="IPR014957">
    <property type="entry name" value="IDEAL_dom"/>
</dbReference>
<protein>
    <submittedName>
        <fullName evidence="3">YpiB family protein</fullName>
    </submittedName>
</protein>